<dbReference type="GO" id="GO:0005576">
    <property type="term" value="C:extracellular region"/>
    <property type="evidence" value="ECO:0007669"/>
    <property type="project" value="TreeGrafter"/>
</dbReference>
<dbReference type="InterPro" id="IPR022029">
    <property type="entry name" value="YoaR-like_PG-bd"/>
</dbReference>
<dbReference type="EMBL" id="CP001643">
    <property type="protein sequence ID" value="ACU84883.1"/>
    <property type="molecule type" value="Genomic_DNA"/>
</dbReference>
<evidence type="ECO:0000256" key="8">
    <source>
        <dbReference type="SAM" id="Phobius"/>
    </source>
</evidence>
<feature type="compositionally biased region" description="Basic and acidic residues" evidence="7">
    <location>
        <begin position="347"/>
        <end position="361"/>
    </location>
</feature>
<evidence type="ECO:0000313" key="10">
    <source>
        <dbReference type="EMBL" id="ACU84883.1"/>
    </source>
</evidence>
<dbReference type="GO" id="GO:0071555">
    <property type="term" value="P:cell wall organization"/>
    <property type="evidence" value="ECO:0007669"/>
    <property type="project" value="UniProtKB-UniRule"/>
</dbReference>
<dbReference type="InterPro" id="IPR038063">
    <property type="entry name" value="Transpep_catalytic_dom"/>
</dbReference>
<organism evidence="10 11">
    <name type="scientific">Brachybacterium faecium (strain ATCC 43885 / DSM 4810 / JCM 11609 / LMG 19847 / NBRC 14762 / NCIMB 9860 / 6-10)</name>
    <dbReference type="NCBI Taxonomy" id="446465"/>
    <lineage>
        <taxon>Bacteria</taxon>
        <taxon>Bacillati</taxon>
        <taxon>Actinomycetota</taxon>
        <taxon>Actinomycetes</taxon>
        <taxon>Micrococcales</taxon>
        <taxon>Dermabacteraceae</taxon>
        <taxon>Brachybacterium</taxon>
    </lineage>
</organism>
<dbReference type="PANTHER" id="PTHR30582">
    <property type="entry name" value="L,D-TRANSPEPTIDASE"/>
    <property type="match status" value="1"/>
</dbReference>
<dbReference type="CDD" id="cd16913">
    <property type="entry name" value="YkuD_like"/>
    <property type="match status" value="1"/>
</dbReference>
<feature type="active site" description="Proton donor/acceptor" evidence="6">
    <location>
        <position position="466"/>
    </location>
</feature>
<sequence length="507" mass="54388">MTNVTDTAAPGGPLRPTGRHGRRRVALVLVAVFAVLAVLLTGGALAYAKQFEGRALPGTTLLGQDIAGQTPEEISSLVVERGSEVTVTVTAGDQTLEAGLEDLGVTVDAAATAQAAVDRDDSFTGVLSSTWAGEHEVAPVVSVDEEKAAEFAKGLVPEDRTDPVDAQVSFDEEEQAWTAEPGRNGQGVDPQPLVDAVTQNAPALEDFSVEQPLEEIAPQITTEEAEEVVGTISTLLEQPMSITGADGETHEVSAERRNGWISVEAEEDGQSLGISVDEDAVREWVSARADKDAVEAEDGIEQVDEDGEVVKVVTEKKDGLKITNTDAVADELIAALSGTTPLEAAFESEKVTAEVEKVDAPKDEDEDGEDDSSDTPANPTGEKWIDVDLSAKTVTAYVGDTPVWGPRTMVDGKAGNETVTGTYEIYLRYDRQDMTNAGYYEEDDPEYYYTPDVPWVQYFHRGYAFHGAPWRSSFGYSGSHGCINLPVSDAKWLYDWASIGTKTVVHN</sequence>
<evidence type="ECO:0000256" key="1">
    <source>
        <dbReference type="ARBA" id="ARBA00004752"/>
    </source>
</evidence>
<gene>
    <name evidence="10" type="ordered locus">Bfae_10350</name>
</gene>
<dbReference type="UniPathway" id="UPA00219"/>
<keyword evidence="3 6" id="KW-0133">Cell shape</keyword>
<dbReference type="AlphaFoldDB" id="C7MBB0"/>
<comment type="pathway">
    <text evidence="1 6">Cell wall biogenesis; peptidoglycan biosynthesis.</text>
</comment>
<keyword evidence="8" id="KW-0472">Membrane</keyword>
<evidence type="ECO:0000256" key="3">
    <source>
        <dbReference type="ARBA" id="ARBA00022960"/>
    </source>
</evidence>
<dbReference type="Pfam" id="PF03734">
    <property type="entry name" value="YkuD"/>
    <property type="match status" value="1"/>
</dbReference>
<name>C7MBB0_BRAFD</name>
<dbReference type="PROSITE" id="PS52029">
    <property type="entry name" value="LD_TPASE"/>
    <property type="match status" value="1"/>
</dbReference>
<feature type="domain" description="L,D-TPase catalytic" evidence="9">
    <location>
        <begin position="383"/>
        <end position="506"/>
    </location>
</feature>
<reference evidence="10 11" key="1">
    <citation type="journal article" date="2009" name="Stand. Genomic Sci.">
        <title>Complete genome sequence of Brachybacterium faecium type strain (Schefferle 6-10).</title>
        <authorList>
            <person name="Lapidus A."/>
            <person name="Pukall R."/>
            <person name="Labuttii K."/>
            <person name="Copeland A."/>
            <person name="Del Rio T.G."/>
            <person name="Nolan M."/>
            <person name="Chen F."/>
            <person name="Lucas S."/>
            <person name="Tice H."/>
            <person name="Cheng J.F."/>
            <person name="Bruce D."/>
            <person name="Goodwin L."/>
            <person name="Pitluck S."/>
            <person name="Rohde M."/>
            <person name="Goker M."/>
            <person name="Pati A."/>
            <person name="Ivanova N."/>
            <person name="Mavrommatis K."/>
            <person name="Chen A."/>
            <person name="Palaniappan K."/>
            <person name="D'haeseleer P."/>
            <person name="Chain P."/>
            <person name="Bristow J."/>
            <person name="Eisen J.A."/>
            <person name="Markowitz V."/>
            <person name="Hugenholtz P."/>
            <person name="Kyrpides N.C."/>
            <person name="Klenk H.P."/>
        </authorList>
    </citation>
    <scope>NUCLEOTIDE SEQUENCE [LARGE SCALE GENOMIC DNA]</scope>
    <source>
        <strain evidence="11">ATCC 43885 / DSM 4810 / JCM 11609 / LMG 19847 / NBRC 14762 / NCIMB 9860 / 6-10</strain>
    </source>
</reference>
<feature type="active site" description="Nucleophile" evidence="6">
    <location>
        <position position="482"/>
    </location>
</feature>
<feature type="transmembrane region" description="Helical" evidence="8">
    <location>
        <begin position="25"/>
        <end position="48"/>
    </location>
</feature>
<dbReference type="SUPFAM" id="SSF141523">
    <property type="entry name" value="L,D-transpeptidase catalytic domain-like"/>
    <property type="match status" value="1"/>
</dbReference>
<dbReference type="Pfam" id="PF12229">
    <property type="entry name" value="PG_binding_4"/>
    <property type="match status" value="1"/>
</dbReference>
<evidence type="ECO:0000259" key="9">
    <source>
        <dbReference type="PROSITE" id="PS52029"/>
    </source>
</evidence>
<evidence type="ECO:0000256" key="4">
    <source>
        <dbReference type="ARBA" id="ARBA00022984"/>
    </source>
</evidence>
<dbReference type="GO" id="GO:0071972">
    <property type="term" value="F:peptidoglycan L,D-transpeptidase activity"/>
    <property type="evidence" value="ECO:0007669"/>
    <property type="project" value="TreeGrafter"/>
</dbReference>
<dbReference type="InterPro" id="IPR005490">
    <property type="entry name" value="LD_TPept_cat_dom"/>
</dbReference>
<dbReference type="eggNOG" id="COG1376">
    <property type="taxonomic scope" value="Bacteria"/>
</dbReference>
<dbReference type="GO" id="GO:0016740">
    <property type="term" value="F:transferase activity"/>
    <property type="evidence" value="ECO:0007669"/>
    <property type="project" value="UniProtKB-KW"/>
</dbReference>
<keyword evidence="11" id="KW-1185">Reference proteome</keyword>
<keyword evidence="4 6" id="KW-0573">Peptidoglycan synthesis</keyword>
<evidence type="ECO:0000256" key="7">
    <source>
        <dbReference type="SAM" id="MobiDB-lite"/>
    </source>
</evidence>
<dbReference type="GO" id="GO:0008360">
    <property type="term" value="P:regulation of cell shape"/>
    <property type="evidence" value="ECO:0007669"/>
    <property type="project" value="UniProtKB-UniRule"/>
</dbReference>
<feature type="region of interest" description="Disordered" evidence="7">
    <location>
        <begin position="347"/>
        <end position="383"/>
    </location>
</feature>
<accession>C7MBB0</accession>
<proteinExistence type="predicted"/>
<keyword evidence="8" id="KW-1133">Transmembrane helix</keyword>
<dbReference type="HOGENOM" id="CLU_029999_1_0_11"/>
<dbReference type="KEGG" id="bfa:Bfae_10350"/>
<evidence type="ECO:0000256" key="5">
    <source>
        <dbReference type="ARBA" id="ARBA00023316"/>
    </source>
</evidence>
<evidence type="ECO:0000256" key="6">
    <source>
        <dbReference type="PROSITE-ProRule" id="PRU01373"/>
    </source>
</evidence>
<dbReference type="PANTHER" id="PTHR30582:SF2">
    <property type="entry name" value="L,D-TRANSPEPTIDASE YCIB-RELATED"/>
    <property type="match status" value="1"/>
</dbReference>
<evidence type="ECO:0000256" key="2">
    <source>
        <dbReference type="ARBA" id="ARBA00022679"/>
    </source>
</evidence>
<dbReference type="STRING" id="446465.Bfae_10350"/>
<feature type="compositionally biased region" description="Acidic residues" evidence="7">
    <location>
        <begin position="362"/>
        <end position="373"/>
    </location>
</feature>
<protein>
    <submittedName>
        <fullName evidence="10">Uncharacterized conserved protein</fullName>
    </submittedName>
</protein>
<dbReference type="OrthoDB" id="3176960at2"/>
<dbReference type="PATRIC" id="fig|446465.5.peg.1033"/>
<evidence type="ECO:0000313" key="11">
    <source>
        <dbReference type="Proteomes" id="UP000001919"/>
    </source>
</evidence>
<dbReference type="InterPro" id="IPR050979">
    <property type="entry name" value="LD-transpeptidase"/>
</dbReference>
<dbReference type="Gene3D" id="2.40.440.10">
    <property type="entry name" value="L,D-transpeptidase catalytic domain-like"/>
    <property type="match status" value="1"/>
</dbReference>
<dbReference type="GO" id="GO:0018104">
    <property type="term" value="P:peptidoglycan-protein cross-linking"/>
    <property type="evidence" value="ECO:0007669"/>
    <property type="project" value="TreeGrafter"/>
</dbReference>
<keyword evidence="5 6" id="KW-0961">Cell wall biogenesis/degradation</keyword>
<keyword evidence="8" id="KW-0812">Transmembrane</keyword>
<dbReference type="Proteomes" id="UP000001919">
    <property type="component" value="Chromosome"/>
</dbReference>
<keyword evidence="2" id="KW-0808">Transferase</keyword>